<dbReference type="AlphaFoldDB" id="A0A090J099"/>
<dbReference type="Pfam" id="PF08796">
    <property type="entry name" value="DUF1797"/>
    <property type="match status" value="1"/>
</dbReference>
<reference evidence="1 2" key="1">
    <citation type="submission" date="2014-07" db="EMBL/GenBank/DDBJ databases">
        <authorList>
            <person name="Wibberg Daniel"/>
        </authorList>
    </citation>
    <scope>NUCLEOTIDE SEQUENCE [LARGE SCALE GENOMIC DNA]</scope>
</reference>
<dbReference type="Proteomes" id="UP000040576">
    <property type="component" value="Unassembled WGS sequence"/>
</dbReference>
<dbReference type="KEGG" id="bthv:CQJ30_07495"/>
<dbReference type="SUPFAM" id="SSF143567">
    <property type="entry name" value="YkuJ-like"/>
    <property type="match status" value="1"/>
</dbReference>
<keyword evidence="2" id="KW-1185">Reference proteome</keyword>
<dbReference type="InterPro" id="IPR038073">
    <property type="entry name" value="YkuJ-like_sf"/>
</dbReference>
<accession>A0A090J099</accession>
<dbReference type="InterPro" id="IPR014904">
    <property type="entry name" value="YkuJ-like"/>
</dbReference>
<gene>
    <name evidence="1" type="ORF">BT1A1_1416</name>
</gene>
<dbReference type="GeneID" id="92960581"/>
<protein>
    <submittedName>
        <fullName evidence="1">Uncharacterized protein</fullName>
    </submittedName>
</protein>
<dbReference type="EMBL" id="CCRF01000044">
    <property type="protein sequence ID" value="CEE01245.1"/>
    <property type="molecule type" value="Genomic_DNA"/>
</dbReference>
<organism evidence="1 2">
    <name type="scientific">Caldibacillus thermoamylovorans</name>
    <dbReference type="NCBI Taxonomy" id="35841"/>
    <lineage>
        <taxon>Bacteria</taxon>
        <taxon>Bacillati</taxon>
        <taxon>Bacillota</taxon>
        <taxon>Bacilli</taxon>
        <taxon>Bacillales</taxon>
        <taxon>Bacillaceae</taxon>
        <taxon>Caldibacillus</taxon>
    </lineage>
</organism>
<dbReference type="Gene3D" id="3.30.720.20">
    <property type="entry name" value="Protein of unknown function DUF1797"/>
    <property type="match status" value="1"/>
</dbReference>
<evidence type="ECO:0000313" key="2">
    <source>
        <dbReference type="Proteomes" id="UP000040576"/>
    </source>
</evidence>
<name>A0A090J099_9BACI</name>
<proteinExistence type="predicted"/>
<dbReference type="RefSeq" id="WP_034769463.1">
    <property type="nucleotide sequence ID" value="NZ_CCRF01000044.1"/>
</dbReference>
<sequence>MSLLEGILTRLKTMQESMEDAERYFEQNGVRKCKVNYYAKTKSFELKIFNEDGKTDAFQFDNIDMVAIEIFDLLQGEES</sequence>
<evidence type="ECO:0000313" key="1">
    <source>
        <dbReference type="EMBL" id="CEE01245.1"/>
    </source>
</evidence>